<keyword evidence="1" id="KW-0812">Transmembrane</keyword>
<sequence length="47" mass="5124">MNEFVSAPGYAADGASSSTQFIIVQDCLLPMPLLLLLWVLYKLLPSP</sequence>
<name>A0A6B9XSZ1_PICSI</name>
<protein>
    <submittedName>
        <fullName evidence="2">Uncharacterized protein</fullName>
    </submittedName>
</protein>
<evidence type="ECO:0000256" key="1">
    <source>
        <dbReference type="SAM" id="Phobius"/>
    </source>
</evidence>
<organism evidence="2">
    <name type="scientific">Picea sitchensis</name>
    <name type="common">Sitka spruce</name>
    <name type="synonym">Pinus sitchensis</name>
    <dbReference type="NCBI Taxonomy" id="3332"/>
    <lineage>
        <taxon>Eukaryota</taxon>
        <taxon>Viridiplantae</taxon>
        <taxon>Streptophyta</taxon>
        <taxon>Embryophyta</taxon>
        <taxon>Tracheophyta</taxon>
        <taxon>Spermatophyta</taxon>
        <taxon>Pinopsida</taxon>
        <taxon>Pinidae</taxon>
        <taxon>Conifers I</taxon>
        <taxon>Pinales</taxon>
        <taxon>Pinaceae</taxon>
        <taxon>Picea</taxon>
    </lineage>
</organism>
<dbReference type="AlphaFoldDB" id="A0A6B9XSZ1"/>
<dbReference type="EMBL" id="MK697699">
    <property type="protein sequence ID" value="QHR90123.1"/>
    <property type="molecule type" value="Genomic_DNA"/>
</dbReference>
<gene>
    <name evidence="2" type="primary">orf04169</name>
    <name evidence="2" type="ORF">Q903MT_gene4146</name>
</gene>
<accession>A0A6B9XSZ1</accession>
<reference evidence="2" key="1">
    <citation type="submission" date="2019-03" db="EMBL/GenBank/DDBJ databases">
        <title>Largest Complete Mitochondrial Genome of a Gymnosperm, Sitka Spruce (Picea sitchensis), Indicates Complex Physical Structure.</title>
        <authorList>
            <person name="Jackman S.D."/>
            <person name="Coombe L."/>
            <person name="Warren R."/>
            <person name="Kirk H."/>
            <person name="Trinh E."/>
            <person name="McLeod T."/>
            <person name="Pleasance S."/>
            <person name="Pandoh P."/>
            <person name="Zhao Y."/>
            <person name="Coope R."/>
            <person name="Bousquet J."/>
            <person name="Bohlmann J.C."/>
            <person name="Jones S.J.M."/>
            <person name="Birol I."/>
        </authorList>
    </citation>
    <scope>NUCLEOTIDE SEQUENCE</scope>
    <source>
        <strain evidence="2">Q903</strain>
    </source>
</reference>
<proteinExistence type="predicted"/>
<keyword evidence="2" id="KW-0496">Mitochondrion</keyword>
<keyword evidence="1" id="KW-1133">Transmembrane helix</keyword>
<geneLocation type="mitochondrion" evidence="2"/>
<evidence type="ECO:0000313" key="2">
    <source>
        <dbReference type="EMBL" id="QHR90123.1"/>
    </source>
</evidence>
<keyword evidence="1" id="KW-0472">Membrane</keyword>
<feature type="transmembrane region" description="Helical" evidence="1">
    <location>
        <begin position="20"/>
        <end position="41"/>
    </location>
</feature>